<evidence type="ECO:0000259" key="6">
    <source>
        <dbReference type="PROSITE" id="PS51387"/>
    </source>
</evidence>
<dbReference type="SUPFAM" id="SSF55103">
    <property type="entry name" value="FAD-linked oxidases, C-terminal domain"/>
    <property type="match status" value="1"/>
</dbReference>
<dbReference type="GO" id="GO:0022904">
    <property type="term" value="P:respiratory electron transport chain"/>
    <property type="evidence" value="ECO:0007669"/>
    <property type="project" value="TreeGrafter"/>
</dbReference>
<evidence type="ECO:0000256" key="3">
    <source>
        <dbReference type="ARBA" id="ARBA00022630"/>
    </source>
</evidence>
<keyword evidence="3" id="KW-0285">Flavoprotein</keyword>
<reference evidence="8" key="1">
    <citation type="submission" date="2016-10" db="EMBL/GenBank/DDBJ databases">
        <authorList>
            <person name="Varghese N."/>
            <person name="Submissions S."/>
        </authorList>
    </citation>
    <scope>NUCLEOTIDE SEQUENCE [LARGE SCALE GENOMIC DNA]</scope>
    <source>
        <strain evidence="8">LMG 26031</strain>
    </source>
</reference>
<evidence type="ECO:0000256" key="1">
    <source>
        <dbReference type="ARBA" id="ARBA00001974"/>
    </source>
</evidence>
<dbReference type="FunFam" id="1.10.45.10:FF:000001">
    <property type="entry name" value="D-lactate dehydrogenase mitochondrial"/>
    <property type="match status" value="1"/>
</dbReference>
<dbReference type="GO" id="GO:0016491">
    <property type="term" value="F:oxidoreductase activity"/>
    <property type="evidence" value="ECO:0007669"/>
    <property type="project" value="UniProtKB-KW"/>
</dbReference>
<dbReference type="Gene3D" id="1.10.45.10">
    <property type="entry name" value="Vanillyl-alcohol Oxidase, Chain A, domain 4"/>
    <property type="match status" value="1"/>
</dbReference>
<dbReference type="InterPro" id="IPR006094">
    <property type="entry name" value="Oxid_FAD_bind_N"/>
</dbReference>
<gene>
    <name evidence="7" type="ORF">SAMN05192539_1020112</name>
</gene>
<evidence type="ECO:0000256" key="5">
    <source>
        <dbReference type="ARBA" id="ARBA00023002"/>
    </source>
</evidence>
<accession>A0A1H7C6A5</accession>
<dbReference type="InterPro" id="IPR016164">
    <property type="entry name" value="FAD-linked_Oxase-like_C"/>
</dbReference>
<evidence type="ECO:0000313" key="7">
    <source>
        <dbReference type="EMBL" id="SEJ85148.1"/>
    </source>
</evidence>
<dbReference type="RefSeq" id="WP_090869587.1">
    <property type="nucleotide sequence ID" value="NZ_FNYE01000020.1"/>
</dbReference>
<proteinExistence type="inferred from homology"/>
<organism evidence="7 8">
    <name type="scientific">Paraburkholderia diazotrophica</name>
    <dbReference type="NCBI Taxonomy" id="667676"/>
    <lineage>
        <taxon>Bacteria</taxon>
        <taxon>Pseudomonadati</taxon>
        <taxon>Pseudomonadota</taxon>
        <taxon>Betaproteobacteria</taxon>
        <taxon>Burkholderiales</taxon>
        <taxon>Burkholderiaceae</taxon>
        <taxon>Paraburkholderia</taxon>
    </lineage>
</organism>
<keyword evidence="4" id="KW-0274">FAD</keyword>
<dbReference type="InterPro" id="IPR051264">
    <property type="entry name" value="FAD-oxidored/transferase_4"/>
</dbReference>
<dbReference type="Pfam" id="PF02913">
    <property type="entry name" value="FAD-oxidase_C"/>
    <property type="match status" value="1"/>
</dbReference>
<comment type="cofactor">
    <cofactor evidence="1">
        <name>FAD</name>
        <dbReference type="ChEBI" id="CHEBI:57692"/>
    </cofactor>
</comment>
<keyword evidence="5" id="KW-0560">Oxidoreductase</keyword>
<evidence type="ECO:0000256" key="4">
    <source>
        <dbReference type="ARBA" id="ARBA00022827"/>
    </source>
</evidence>
<dbReference type="STRING" id="667676.SAMN05192539_1020112"/>
<dbReference type="AlphaFoldDB" id="A0A1H7C6A5"/>
<dbReference type="InterPro" id="IPR016171">
    <property type="entry name" value="Vanillyl_alc_oxidase_C-sub2"/>
</dbReference>
<dbReference type="InterPro" id="IPR036318">
    <property type="entry name" value="FAD-bd_PCMH-like_sf"/>
</dbReference>
<sequence length="465" mass="50085">MSAIRNQSVDPFFSALTEILGDAGVVRDPSIASNHAGDWSEATRSTPCIVVFPRTPQQVAATLEICARFRHQVVVQGGLTGLAGGATPRDGEIALSLSRLNAIEDIDNVGGTATVQAGVVLEELQRRVEEKDWYFPLDLGARGSCQVGGNAAVNAGGNRVIRFGTMRDMVLGLEVALPDGRLLSMMNRVTKNTTGVDLKHLFIGSEGTLGVITRLVVKLSPKPTYACTALCALPSFDAATRLIREGRARLPSLSAFEVMWEDFMVAAQEIHALRPPFAASAPVYVLIETLGTDEANERALLENFLADVLESGLVADAVVAQSMDDAQRLWAYRETVAELLSHLKPHAAFDVGVPMAAMDRFVSSTRDALAQQFPNQRHLFFGHIGDGNLHVLSGPHETSDDLHRVEDLVYRAVGKAGGSISAEHGIGVIKRDFLHQSRSADEIALMREVKNLLDPAGVLNAGRIL</sequence>
<dbReference type="InterPro" id="IPR016166">
    <property type="entry name" value="FAD-bd_PCMH"/>
</dbReference>
<keyword evidence="8" id="KW-1185">Reference proteome</keyword>
<evidence type="ECO:0000313" key="8">
    <source>
        <dbReference type="Proteomes" id="UP000198866"/>
    </source>
</evidence>
<dbReference type="InterPro" id="IPR016169">
    <property type="entry name" value="FAD-bd_PCMH_sub2"/>
</dbReference>
<dbReference type="GO" id="GO:0071949">
    <property type="term" value="F:FAD binding"/>
    <property type="evidence" value="ECO:0007669"/>
    <property type="project" value="InterPro"/>
</dbReference>
<protein>
    <submittedName>
        <fullName evidence="7">FAD/FMN-containing dehydrogenase</fullName>
    </submittedName>
</protein>
<dbReference type="Gene3D" id="3.30.70.2740">
    <property type="match status" value="1"/>
</dbReference>
<dbReference type="Gene3D" id="3.30.465.10">
    <property type="match status" value="1"/>
</dbReference>
<dbReference type="SUPFAM" id="SSF56176">
    <property type="entry name" value="FAD-binding/transporter-associated domain-like"/>
    <property type="match status" value="1"/>
</dbReference>
<dbReference type="PANTHER" id="PTHR43716:SF1">
    <property type="entry name" value="D-2-HYDROXYGLUTARATE DEHYDROGENASE, MITOCHONDRIAL"/>
    <property type="match status" value="1"/>
</dbReference>
<dbReference type="PROSITE" id="PS51387">
    <property type="entry name" value="FAD_PCMH"/>
    <property type="match status" value="1"/>
</dbReference>
<dbReference type="Gene3D" id="3.30.70.2190">
    <property type="match status" value="1"/>
</dbReference>
<dbReference type="Proteomes" id="UP000198866">
    <property type="component" value="Unassembled WGS sequence"/>
</dbReference>
<dbReference type="OrthoDB" id="8522822at2"/>
<dbReference type="Pfam" id="PF01565">
    <property type="entry name" value="FAD_binding_4"/>
    <property type="match status" value="1"/>
</dbReference>
<name>A0A1H7C6A5_9BURK</name>
<feature type="domain" description="FAD-binding PCMH-type" evidence="6">
    <location>
        <begin position="43"/>
        <end position="222"/>
    </location>
</feature>
<dbReference type="PANTHER" id="PTHR43716">
    <property type="entry name" value="D-2-HYDROXYGLUTARATE DEHYDROGENASE, MITOCHONDRIAL"/>
    <property type="match status" value="1"/>
</dbReference>
<dbReference type="EMBL" id="FNYE01000020">
    <property type="protein sequence ID" value="SEJ85148.1"/>
    <property type="molecule type" value="Genomic_DNA"/>
</dbReference>
<comment type="similarity">
    <text evidence="2">Belongs to the FAD-binding oxidoreductase/transferase type 4 family.</text>
</comment>
<dbReference type="InterPro" id="IPR004113">
    <property type="entry name" value="FAD-bd_oxidored_4_C"/>
</dbReference>
<evidence type="ECO:0000256" key="2">
    <source>
        <dbReference type="ARBA" id="ARBA00008000"/>
    </source>
</evidence>